<proteinExistence type="predicted"/>
<dbReference type="Pfam" id="PF10719">
    <property type="entry name" value="ComFB"/>
    <property type="match status" value="1"/>
</dbReference>
<keyword evidence="2" id="KW-1185">Reference proteome</keyword>
<gene>
    <name evidence="1" type="ORF">ACFPOG_19345</name>
</gene>
<dbReference type="Proteomes" id="UP001596044">
    <property type="component" value="Unassembled WGS sequence"/>
</dbReference>
<dbReference type="RefSeq" id="WP_270885696.1">
    <property type="nucleotide sequence ID" value="NZ_JAQFVF010000089.1"/>
</dbReference>
<sequence length="95" mass="10869">MGLINAVEAIVSHSFEEFQKSYELKCACDQCKEDIQAIVLNRIPPKYTSSERGQLFVKSLYLNTQLQSDILKELMSAAIIVEQNQHHVTVEETRQ</sequence>
<organism evidence="1 2">
    <name type="scientific">Paenibacillus aestuarii</name>
    <dbReference type="NCBI Taxonomy" id="516965"/>
    <lineage>
        <taxon>Bacteria</taxon>
        <taxon>Bacillati</taxon>
        <taxon>Bacillota</taxon>
        <taxon>Bacilli</taxon>
        <taxon>Bacillales</taxon>
        <taxon>Paenibacillaceae</taxon>
        <taxon>Paenibacillus</taxon>
    </lineage>
</organism>
<evidence type="ECO:0000313" key="2">
    <source>
        <dbReference type="Proteomes" id="UP001596044"/>
    </source>
</evidence>
<dbReference type="InterPro" id="IPR019657">
    <property type="entry name" value="ComFB"/>
</dbReference>
<accession>A0ABW0KCD0</accession>
<name>A0ABW0KCD0_9BACL</name>
<comment type="caution">
    <text evidence="1">The sequence shown here is derived from an EMBL/GenBank/DDBJ whole genome shotgun (WGS) entry which is preliminary data.</text>
</comment>
<protein>
    <submittedName>
        <fullName evidence="1">Late competence development ComFB family protein</fullName>
    </submittedName>
</protein>
<evidence type="ECO:0000313" key="1">
    <source>
        <dbReference type="EMBL" id="MFC5450411.1"/>
    </source>
</evidence>
<dbReference type="EMBL" id="JBHSMJ010000025">
    <property type="protein sequence ID" value="MFC5450411.1"/>
    <property type="molecule type" value="Genomic_DNA"/>
</dbReference>
<reference evidence="2" key="1">
    <citation type="journal article" date="2019" name="Int. J. Syst. Evol. Microbiol.">
        <title>The Global Catalogue of Microorganisms (GCM) 10K type strain sequencing project: providing services to taxonomists for standard genome sequencing and annotation.</title>
        <authorList>
            <consortium name="The Broad Institute Genomics Platform"/>
            <consortium name="The Broad Institute Genome Sequencing Center for Infectious Disease"/>
            <person name="Wu L."/>
            <person name="Ma J."/>
        </authorList>
    </citation>
    <scope>NUCLEOTIDE SEQUENCE [LARGE SCALE GENOMIC DNA]</scope>
    <source>
        <strain evidence="2">KACC 11904</strain>
    </source>
</reference>